<dbReference type="EMBL" id="DS027690">
    <property type="protein sequence ID" value="EAW21215.1"/>
    <property type="molecule type" value="Genomic_DNA"/>
</dbReference>
<feature type="region of interest" description="Disordered" evidence="6">
    <location>
        <begin position="68"/>
        <end position="88"/>
    </location>
</feature>
<evidence type="ECO:0000256" key="2">
    <source>
        <dbReference type="ARBA" id="ARBA00023015"/>
    </source>
</evidence>
<dbReference type="Pfam" id="PF00172">
    <property type="entry name" value="Zn_clus"/>
    <property type="match status" value="1"/>
</dbReference>
<keyword evidence="1" id="KW-0479">Metal-binding</keyword>
<dbReference type="eggNOG" id="ENOG502RF8N">
    <property type="taxonomic scope" value="Eukaryota"/>
</dbReference>
<gene>
    <name evidence="8" type="ORF">NFIA_063760</name>
</gene>
<dbReference type="PROSITE" id="PS50048">
    <property type="entry name" value="ZN2_CY6_FUNGAL_2"/>
    <property type="match status" value="1"/>
</dbReference>
<keyword evidence="5" id="KW-0539">Nucleus</keyword>
<evidence type="ECO:0000256" key="6">
    <source>
        <dbReference type="SAM" id="MobiDB-lite"/>
    </source>
</evidence>
<evidence type="ECO:0000256" key="1">
    <source>
        <dbReference type="ARBA" id="ARBA00022723"/>
    </source>
</evidence>
<dbReference type="InterPro" id="IPR036864">
    <property type="entry name" value="Zn2-C6_fun-type_DNA-bd_sf"/>
</dbReference>
<dbReference type="PROSITE" id="PS00463">
    <property type="entry name" value="ZN2_CY6_FUNGAL_1"/>
    <property type="match status" value="1"/>
</dbReference>
<keyword evidence="4" id="KW-0804">Transcription</keyword>
<evidence type="ECO:0000256" key="4">
    <source>
        <dbReference type="ARBA" id="ARBA00023163"/>
    </source>
</evidence>
<dbReference type="InterPro" id="IPR001138">
    <property type="entry name" value="Zn2Cys6_DnaBD"/>
</dbReference>
<dbReference type="PANTHER" id="PTHR47431">
    <property type="entry name" value="ZN(II)2CYS6 TRANSCRIPTION FACTOR (EUROFUNG)-RELATED"/>
    <property type="match status" value="1"/>
</dbReference>
<dbReference type="Proteomes" id="UP000006702">
    <property type="component" value="Unassembled WGS sequence"/>
</dbReference>
<dbReference type="KEGG" id="nfi:NFIA_063760"/>
<dbReference type="OrthoDB" id="2399539at2759"/>
<dbReference type="GO" id="GO:0006351">
    <property type="term" value="P:DNA-templated transcription"/>
    <property type="evidence" value="ECO:0007669"/>
    <property type="project" value="InterPro"/>
</dbReference>
<dbReference type="HOGENOM" id="CLU_015502_2_0_1"/>
<feature type="domain" description="Zn(2)-C6 fungal-type" evidence="7">
    <location>
        <begin position="18"/>
        <end position="48"/>
    </location>
</feature>
<dbReference type="Pfam" id="PF04082">
    <property type="entry name" value="Fungal_trans"/>
    <property type="match status" value="1"/>
</dbReference>
<reference evidence="9" key="1">
    <citation type="journal article" date="2008" name="PLoS Genet.">
        <title>Genomic islands in the pathogenic filamentous fungus Aspergillus fumigatus.</title>
        <authorList>
            <person name="Fedorova N.D."/>
            <person name="Khaldi N."/>
            <person name="Joardar V.S."/>
            <person name="Maiti R."/>
            <person name="Amedeo P."/>
            <person name="Anderson M.J."/>
            <person name="Crabtree J."/>
            <person name="Silva J.C."/>
            <person name="Badger J.H."/>
            <person name="Albarraq A."/>
            <person name="Angiuoli S."/>
            <person name="Bussey H."/>
            <person name="Bowyer P."/>
            <person name="Cotty P.J."/>
            <person name="Dyer P.S."/>
            <person name="Egan A."/>
            <person name="Galens K."/>
            <person name="Fraser-Liggett C.M."/>
            <person name="Haas B.J."/>
            <person name="Inman J.M."/>
            <person name="Kent R."/>
            <person name="Lemieux S."/>
            <person name="Malavazi I."/>
            <person name="Orvis J."/>
            <person name="Roemer T."/>
            <person name="Ronning C.M."/>
            <person name="Sundaram J.P."/>
            <person name="Sutton G."/>
            <person name="Turner G."/>
            <person name="Venter J.C."/>
            <person name="White O.R."/>
            <person name="Whitty B.R."/>
            <person name="Youngman P."/>
            <person name="Wolfe K.H."/>
            <person name="Goldman G.H."/>
            <person name="Wortman J.R."/>
            <person name="Jiang B."/>
            <person name="Denning D.W."/>
            <person name="Nierman W.C."/>
        </authorList>
    </citation>
    <scope>NUCLEOTIDE SEQUENCE [LARGE SCALE GENOMIC DNA]</scope>
    <source>
        <strain evidence="9">ATCC 1020 / DSM 3700 / CBS 544.65 / FGSC A1164 / JCM 1740 / NRRL 181 / WB 181</strain>
    </source>
</reference>
<accession>A1D671</accession>
<evidence type="ECO:0000313" key="8">
    <source>
        <dbReference type="EMBL" id="EAW21215.1"/>
    </source>
</evidence>
<dbReference type="OMA" id="IDDLCGW"/>
<sequence length="607" mass="67062">MSPTSRLQSRRPTRSSLACLPCRSRHSKCDGNRPCCARCTDAGRECCYAPSRRGGLDRAALAERRKRLTATDGPRGTLSVDDSSPQRAVQPAEVDFSQDSALLDTTMSGNGTSNIPLIVASPAQIISIEDDALVDAYYKKFHKSHPFILPRKHLAIMYQDLGRRPRFTPLIAVLRLIGDIYTSKGWSIPLQEYIETCFAQVAPSDPIMVQCRLLYSMALFWYDYKDDAKKEMDSATKLAIDLQMFRQEFAASQGADDPVLKESWRRTWWMLFIVDAYYAGTLGTMNLAVVDIAATVELPCEESEYESGNIPEPKTIEEFNCREFSPEGTKFSSFAYLIGAVQCAASAISVAPKTAVKEDSTRVIQAADCSLDGWRLLLPTDHKQVMTHTGEIDELMFQAHLVIHVATIGLHRPFSTLKFNAIEDVSSCAREAPLDTPTPDLVNVHTVRVLRSAEAQIRLLALPVQEFCHTPFTTCMVSEGTLALLSACKFLFKGKDLAIARDQIRMTIGCLKVLGEVWPRTARNVRELQTIGQYVLGVGSRVESNSDASNSTEGLHAFEGEGSLSSSTDVLSSDIDLLSSIRSIQDLCGWYGLGDLDDLPWGMVDGL</sequence>
<organism evidence="8 9">
    <name type="scientific">Neosartorya fischeri (strain ATCC 1020 / DSM 3700 / CBS 544.65 / FGSC A1164 / JCM 1740 / NRRL 181 / WB 181)</name>
    <name type="common">Aspergillus fischerianus</name>
    <dbReference type="NCBI Taxonomy" id="331117"/>
    <lineage>
        <taxon>Eukaryota</taxon>
        <taxon>Fungi</taxon>
        <taxon>Dikarya</taxon>
        <taxon>Ascomycota</taxon>
        <taxon>Pezizomycotina</taxon>
        <taxon>Eurotiomycetes</taxon>
        <taxon>Eurotiomycetidae</taxon>
        <taxon>Eurotiales</taxon>
        <taxon>Aspergillaceae</taxon>
        <taxon>Aspergillus</taxon>
        <taxon>Aspergillus subgen. Fumigati</taxon>
    </lineage>
</organism>
<dbReference type="GO" id="GO:0000981">
    <property type="term" value="F:DNA-binding transcription factor activity, RNA polymerase II-specific"/>
    <property type="evidence" value="ECO:0007669"/>
    <property type="project" value="InterPro"/>
</dbReference>
<protein>
    <submittedName>
        <fullName evidence="8">C6 zinc finger domain protein</fullName>
    </submittedName>
</protein>
<evidence type="ECO:0000259" key="7">
    <source>
        <dbReference type="PROSITE" id="PS50048"/>
    </source>
</evidence>
<evidence type="ECO:0000256" key="3">
    <source>
        <dbReference type="ARBA" id="ARBA00023125"/>
    </source>
</evidence>
<dbReference type="CDD" id="cd12148">
    <property type="entry name" value="fungal_TF_MHR"/>
    <property type="match status" value="1"/>
</dbReference>
<dbReference type="RefSeq" id="XP_001263112.1">
    <property type="nucleotide sequence ID" value="XM_001263111.1"/>
</dbReference>
<keyword evidence="2" id="KW-0805">Transcription regulation</keyword>
<dbReference type="InterPro" id="IPR007219">
    <property type="entry name" value="XnlR_reg_dom"/>
</dbReference>
<dbReference type="SMART" id="SM00066">
    <property type="entry name" value="GAL4"/>
    <property type="match status" value="1"/>
</dbReference>
<evidence type="ECO:0000313" key="9">
    <source>
        <dbReference type="Proteomes" id="UP000006702"/>
    </source>
</evidence>
<evidence type="ECO:0000256" key="5">
    <source>
        <dbReference type="ARBA" id="ARBA00023242"/>
    </source>
</evidence>
<dbReference type="GeneID" id="4589694"/>
<dbReference type="CDD" id="cd00067">
    <property type="entry name" value="GAL4"/>
    <property type="match status" value="1"/>
</dbReference>
<dbReference type="SUPFAM" id="SSF57701">
    <property type="entry name" value="Zn2/Cys6 DNA-binding domain"/>
    <property type="match status" value="1"/>
</dbReference>
<dbReference type="VEuPathDB" id="FungiDB:NFIA_063760"/>
<dbReference type="Gene3D" id="4.10.240.10">
    <property type="entry name" value="Zn(2)-C6 fungal-type DNA-binding domain"/>
    <property type="match status" value="1"/>
</dbReference>
<proteinExistence type="predicted"/>
<dbReference type="GO" id="GO:0008270">
    <property type="term" value="F:zinc ion binding"/>
    <property type="evidence" value="ECO:0007669"/>
    <property type="project" value="InterPro"/>
</dbReference>
<name>A1D671_NEOFI</name>
<dbReference type="AlphaFoldDB" id="A1D671"/>
<keyword evidence="3" id="KW-0238">DNA-binding</keyword>
<keyword evidence="9" id="KW-1185">Reference proteome</keyword>
<dbReference type="PANTHER" id="PTHR47431:SF4">
    <property type="entry name" value="ZN(II)2CYS6 TRANSCRIPTION FACTOR (EUROFUNG)"/>
    <property type="match status" value="1"/>
</dbReference>
<dbReference type="GO" id="GO:0003677">
    <property type="term" value="F:DNA binding"/>
    <property type="evidence" value="ECO:0007669"/>
    <property type="project" value="UniProtKB-KW"/>
</dbReference>